<keyword evidence="13 15" id="KW-0472">Membrane</keyword>
<keyword evidence="14" id="KW-0739">Sodium transport</keyword>
<evidence type="ECO:0000256" key="10">
    <source>
        <dbReference type="ARBA" id="ARBA00022989"/>
    </source>
</evidence>
<accession>A0A836F6N7</accession>
<dbReference type="GO" id="GO:0030145">
    <property type="term" value="F:manganese ion binding"/>
    <property type="evidence" value="ECO:0007669"/>
    <property type="project" value="InterPro"/>
</dbReference>
<dbReference type="EMBL" id="JAANHZ010000254">
    <property type="protein sequence ID" value="KAG5313314.1"/>
    <property type="molecule type" value="Genomic_DNA"/>
</dbReference>
<dbReference type="PRINTS" id="PR00481">
    <property type="entry name" value="LAMNOPPTDASE"/>
</dbReference>
<organism evidence="17 18">
    <name type="scientific">Acromyrmex insinuator</name>
    <dbReference type="NCBI Taxonomy" id="230686"/>
    <lineage>
        <taxon>Eukaryota</taxon>
        <taxon>Metazoa</taxon>
        <taxon>Ecdysozoa</taxon>
        <taxon>Arthropoda</taxon>
        <taxon>Hexapoda</taxon>
        <taxon>Insecta</taxon>
        <taxon>Pterygota</taxon>
        <taxon>Neoptera</taxon>
        <taxon>Endopterygota</taxon>
        <taxon>Hymenoptera</taxon>
        <taxon>Apocrita</taxon>
        <taxon>Aculeata</taxon>
        <taxon>Formicoidea</taxon>
        <taxon>Formicidae</taxon>
        <taxon>Myrmicinae</taxon>
        <taxon>Acromyrmex</taxon>
    </lineage>
</organism>
<evidence type="ECO:0000256" key="4">
    <source>
        <dbReference type="ARBA" id="ARBA00022438"/>
    </source>
</evidence>
<evidence type="ECO:0000256" key="7">
    <source>
        <dbReference type="ARBA" id="ARBA00022670"/>
    </source>
</evidence>
<dbReference type="PANTHER" id="PTHR42985">
    <property type="entry name" value="SODIUM-COUPLED MONOCARBOXYLATE TRANSPORTER"/>
    <property type="match status" value="1"/>
</dbReference>
<feature type="transmembrane region" description="Helical" evidence="15">
    <location>
        <begin position="384"/>
        <end position="407"/>
    </location>
</feature>
<reference evidence="17" key="1">
    <citation type="submission" date="2020-02" db="EMBL/GenBank/DDBJ databases">
        <title>Relaxed selection underlies rapid genomic changes in the transitions from sociality to social parasitism in ants.</title>
        <authorList>
            <person name="Bi X."/>
        </authorList>
    </citation>
    <scope>NUCLEOTIDE SEQUENCE</scope>
    <source>
        <strain evidence="17">BGI-DK2013a</strain>
        <tissue evidence="17">Whole body</tissue>
    </source>
</reference>
<dbReference type="Proteomes" id="UP000667349">
    <property type="component" value="Unassembled WGS sequence"/>
</dbReference>
<feature type="transmembrane region" description="Helical" evidence="15">
    <location>
        <begin position="278"/>
        <end position="301"/>
    </location>
</feature>
<evidence type="ECO:0000256" key="5">
    <source>
        <dbReference type="ARBA" id="ARBA00022448"/>
    </source>
</evidence>
<feature type="transmembrane region" description="Helical" evidence="15">
    <location>
        <begin position="335"/>
        <end position="363"/>
    </location>
</feature>
<name>A0A836F6N7_9HYME</name>
<dbReference type="GO" id="GO:0005886">
    <property type="term" value="C:plasma membrane"/>
    <property type="evidence" value="ECO:0007669"/>
    <property type="project" value="UniProtKB-SubCell"/>
</dbReference>
<keyword evidence="18" id="KW-1185">Reference proteome</keyword>
<sequence length="1136" mass="123519">MTTDITSMVVDYLVFIGFIVISFLIPLWGNFKTKKKETKANYVFATGSVSMGAMMLSIARGTLGVRSFLGYPSELYYRGSAMWETLYGMLLAYPIVCFVFVPVYYSLGITSVYQYLDMRFKSKLVRCLASFSYVVRSLLNLGVTVFTPCVALKAVIGLPYWASIIGITAISVVFTIIGGLKAAILSDVIQGLAMIGVSVIIIIQGTVNVGGPVNVFNVTQERGRLDFFNFDMDPHLRVTTTSATIGQLFMSLSIFGCQQNFVQRYCSMSSHRKVVKTMMANVPIITILFSLSWIVGMVIFANYANCDPLSLGYISKIDEIVPFYVEDKFSKVPGMLGLVMATLFNSALTLAVSNLNSLATVTFEDFLSHIPALSDMKDTQQLHAIKIIGVIYGLIIIGISFLVAMLSGVIESSMLMTSATSGPLLGVFLLAMLIPCANWKGAAAGMIFSHATTMWITYGHLKQGNVPEMLPLSTENCDNETFSSWVIRPISLEYYASNFTNWTTIQENITPSSVDVINESSNPLNVLYGITYMYYALIGSITTVGVGIIVSLITADAEADKYEEHLLHPTARKIAGLFPGKRRLYISNIHLGNKNDTDCSEMRADNSDRSIAIGAQTLRWMPCQLKIETNICSGEYDGIILVSGSTPGSNEPEPFKTVLYTAAQIDAALGVIGAVLPINLLAKRLIYSPTGPLNMDYHDVRSFAEAATKGIKRALKAGVKCPLLVLLPDDRFENVELVTLLGALEGLYVPLEVREIGPDRCYKACELGVWSPICSKKLQGIVKLASALESGRYVARDIGGADPERMTPLRVEEYLAELFCGSSITMQVISDQDTLLQEYPLFACVNRAASVIPRHAGRIIFLTYEPPACVLETILIVGKGVTYDTGGADIKCQGIMAGMSRDKCGVAACAGFMQVVNLLQPPTVKVVIALCVVRNSVGENSYVADEVITAKSGARVRVGNTDAEGRMAMADALYYLKEMALCSVNPHLFTIATLTGHAVLTAGLGYSIAMDNAVARLASNAEKLQASGEAVGDPFEISRIRREDFFAHQGRTEGDDILQALNQRSSKIPRGHQGPAAFLIKASGLDKHGNESEKPLKYCHLDIAGSAGDFPVQPTGSPILALTKMFLFDKIETKNP</sequence>
<evidence type="ECO:0000256" key="15">
    <source>
        <dbReference type="SAM" id="Phobius"/>
    </source>
</evidence>
<dbReference type="CDD" id="cd11492">
    <property type="entry name" value="SLC5sbd_NIS-SMVT"/>
    <property type="match status" value="1"/>
</dbReference>
<dbReference type="GO" id="GO:0006814">
    <property type="term" value="P:sodium ion transport"/>
    <property type="evidence" value="ECO:0007669"/>
    <property type="project" value="UniProtKB-KW"/>
</dbReference>
<feature type="transmembrane region" description="Helical" evidence="15">
    <location>
        <begin position="43"/>
        <end position="65"/>
    </location>
</feature>
<evidence type="ECO:0000256" key="12">
    <source>
        <dbReference type="ARBA" id="ARBA00023065"/>
    </source>
</evidence>
<dbReference type="InterPro" id="IPR000819">
    <property type="entry name" value="Peptidase_M17_C"/>
</dbReference>
<evidence type="ECO:0000313" key="18">
    <source>
        <dbReference type="Proteomes" id="UP000667349"/>
    </source>
</evidence>
<dbReference type="InterPro" id="IPR011356">
    <property type="entry name" value="Leucine_aapep/pepB"/>
</dbReference>
<gene>
    <name evidence="17" type="primary">Slc5a12</name>
    <name evidence="17" type="ORF">G6Z75_0002266</name>
</gene>
<evidence type="ECO:0000256" key="1">
    <source>
        <dbReference type="ARBA" id="ARBA00004651"/>
    </source>
</evidence>
<protein>
    <submittedName>
        <fullName evidence="17">SC5AC protein</fullName>
    </submittedName>
</protein>
<dbReference type="AlphaFoldDB" id="A0A836F6N7"/>
<feature type="transmembrane region" description="Helical" evidence="15">
    <location>
        <begin position="236"/>
        <end position="257"/>
    </location>
</feature>
<dbReference type="Gene3D" id="1.20.1730.10">
    <property type="entry name" value="Sodium/glucose cotransporter"/>
    <property type="match status" value="1"/>
</dbReference>
<dbReference type="InterPro" id="IPR038377">
    <property type="entry name" value="Na/Glc_symporter_sf"/>
</dbReference>
<comment type="caution">
    <text evidence="17">The sequence shown here is derived from an EMBL/GenBank/DDBJ whole genome shotgun (WGS) entry which is preliminary data.</text>
</comment>
<keyword evidence="4" id="KW-0031">Aminopeptidase</keyword>
<dbReference type="NCBIfam" id="TIGR00813">
    <property type="entry name" value="sss"/>
    <property type="match status" value="1"/>
</dbReference>
<comment type="subcellular location">
    <subcellularLocation>
        <location evidence="1">Cell membrane</location>
        <topology evidence="1">Multi-pass membrane protein</topology>
    </subcellularLocation>
</comment>
<feature type="transmembrane region" description="Helical" evidence="15">
    <location>
        <begin position="192"/>
        <end position="216"/>
    </location>
</feature>
<dbReference type="PROSITE" id="PS00631">
    <property type="entry name" value="CYTOSOL_AP"/>
    <property type="match status" value="1"/>
</dbReference>
<evidence type="ECO:0000256" key="9">
    <source>
        <dbReference type="ARBA" id="ARBA00022801"/>
    </source>
</evidence>
<evidence type="ECO:0000256" key="3">
    <source>
        <dbReference type="ARBA" id="ARBA00009528"/>
    </source>
</evidence>
<evidence type="ECO:0000256" key="8">
    <source>
        <dbReference type="ARBA" id="ARBA00022692"/>
    </source>
</evidence>
<keyword evidence="8 15" id="KW-0812">Transmembrane</keyword>
<evidence type="ECO:0000256" key="14">
    <source>
        <dbReference type="ARBA" id="ARBA00023201"/>
    </source>
</evidence>
<feature type="transmembrane region" description="Helical" evidence="15">
    <location>
        <begin position="128"/>
        <end position="154"/>
    </location>
</feature>
<keyword evidence="5" id="KW-0813">Transport</keyword>
<keyword evidence="11" id="KW-0915">Sodium</keyword>
<dbReference type="GO" id="GO:0070006">
    <property type="term" value="F:metalloaminopeptidase activity"/>
    <property type="evidence" value="ECO:0007669"/>
    <property type="project" value="InterPro"/>
</dbReference>
<feature type="transmembrane region" description="Helical" evidence="15">
    <location>
        <begin position="160"/>
        <end position="180"/>
    </location>
</feature>
<dbReference type="InterPro" id="IPR051163">
    <property type="entry name" value="Sodium:Solute_Symporter_SSF"/>
</dbReference>
<dbReference type="Pfam" id="PF00474">
    <property type="entry name" value="SSF"/>
    <property type="match status" value="1"/>
</dbReference>
<evidence type="ECO:0000259" key="16">
    <source>
        <dbReference type="PROSITE" id="PS00631"/>
    </source>
</evidence>
<keyword evidence="7" id="KW-0645">Protease</keyword>
<dbReference type="CDD" id="cd00433">
    <property type="entry name" value="Peptidase_M17"/>
    <property type="match status" value="1"/>
</dbReference>
<feature type="transmembrane region" description="Helical" evidence="15">
    <location>
        <begin position="85"/>
        <end position="107"/>
    </location>
</feature>
<dbReference type="SUPFAM" id="SSF53187">
    <property type="entry name" value="Zn-dependent exopeptidases"/>
    <property type="match status" value="1"/>
</dbReference>
<dbReference type="InterPro" id="IPR001734">
    <property type="entry name" value="Na/solute_symporter"/>
</dbReference>
<comment type="similarity">
    <text evidence="3">Belongs to the peptidase M17 family.</text>
</comment>
<feature type="domain" description="Cytosol aminopeptidase" evidence="16">
    <location>
        <begin position="960"/>
        <end position="967"/>
    </location>
</feature>
<evidence type="ECO:0000256" key="6">
    <source>
        <dbReference type="ARBA" id="ARBA00022475"/>
    </source>
</evidence>
<keyword evidence="6" id="KW-1003">Cell membrane</keyword>
<keyword evidence="10 15" id="KW-1133">Transmembrane helix</keyword>
<evidence type="ECO:0000256" key="13">
    <source>
        <dbReference type="ARBA" id="ARBA00023136"/>
    </source>
</evidence>
<keyword evidence="9" id="KW-0378">Hydrolase</keyword>
<evidence type="ECO:0000313" key="17">
    <source>
        <dbReference type="EMBL" id="KAG5313314.1"/>
    </source>
</evidence>
<dbReference type="PANTHER" id="PTHR42985:SF2">
    <property type="entry name" value="SODIUM-DEPENDENT MULTIVITAMIN TRANSPORTER"/>
    <property type="match status" value="1"/>
</dbReference>
<dbReference type="GO" id="GO:0006508">
    <property type="term" value="P:proteolysis"/>
    <property type="evidence" value="ECO:0007669"/>
    <property type="project" value="UniProtKB-KW"/>
</dbReference>
<evidence type="ECO:0000256" key="11">
    <source>
        <dbReference type="ARBA" id="ARBA00023053"/>
    </source>
</evidence>
<evidence type="ECO:0000256" key="2">
    <source>
        <dbReference type="ARBA" id="ARBA00006434"/>
    </source>
</evidence>
<dbReference type="PROSITE" id="PS50283">
    <property type="entry name" value="NA_SOLUT_SYMP_3"/>
    <property type="match status" value="1"/>
</dbReference>
<comment type="similarity">
    <text evidence="2">Belongs to the sodium:solute symporter (SSF) (TC 2.A.21) family.</text>
</comment>
<dbReference type="Gene3D" id="3.40.630.10">
    <property type="entry name" value="Zn peptidases"/>
    <property type="match status" value="1"/>
</dbReference>
<dbReference type="GO" id="GO:0005737">
    <property type="term" value="C:cytoplasm"/>
    <property type="evidence" value="ECO:0007669"/>
    <property type="project" value="InterPro"/>
</dbReference>
<feature type="non-terminal residue" evidence="17">
    <location>
        <position position="1"/>
    </location>
</feature>
<feature type="transmembrane region" description="Helical" evidence="15">
    <location>
        <begin position="12"/>
        <end position="31"/>
    </location>
</feature>
<proteinExistence type="inferred from homology"/>
<dbReference type="GO" id="GO:0015293">
    <property type="term" value="F:symporter activity"/>
    <property type="evidence" value="ECO:0007669"/>
    <property type="project" value="TreeGrafter"/>
</dbReference>
<dbReference type="Pfam" id="PF00883">
    <property type="entry name" value="Peptidase_M17"/>
    <property type="match status" value="1"/>
</dbReference>
<feature type="transmembrane region" description="Helical" evidence="15">
    <location>
        <begin position="532"/>
        <end position="553"/>
    </location>
</feature>
<feature type="non-terminal residue" evidence="17">
    <location>
        <position position="1136"/>
    </location>
</feature>
<keyword evidence="12" id="KW-0406">Ion transport</keyword>